<dbReference type="Pfam" id="PF01794">
    <property type="entry name" value="Ferric_reduct"/>
    <property type="match status" value="1"/>
</dbReference>
<evidence type="ECO:0000256" key="12">
    <source>
        <dbReference type="ARBA" id="ARBA00048483"/>
    </source>
</evidence>
<evidence type="ECO:0000256" key="7">
    <source>
        <dbReference type="ARBA" id="ARBA00022982"/>
    </source>
</evidence>
<dbReference type="PANTHER" id="PTHR32361">
    <property type="entry name" value="FERRIC/CUPRIC REDUCTASE TRANSMEMBRANE COMPONENT"/>
    <property type="match status" value="1"/>
</dbReference>
<sequence length="602" mass="67638">MGVDLLDEGEQRSRNVHPTMNIALATPLFVLAGAIMILSFGRLLIQLRHRRRLQAIIRGESQEKFTRRSRLIASLNKHVFYAPILSTRHSREFRLGKVHTGTLPLRIETILLAVYIGINFAFFFSLVDWWKDYQELLYQLKYAAGHLAVMNTPGLVLTAGRNNPLIPLLGIQFDTFNLIHRWVGRLIVVGAIIHTVCVVVGKVAETSVAETADAIWHIPFFIYGMVAFIGFLLILIQSVSPLRHAFYEVFLHLHILLAVAAFVGLWYHLRGLTQQYVLLATIVLWGLERSARLCSLIWRNWGKQRTVANVELLPGNVARVNVALARTWKFKSGQYMYLYVPTLGLWTSHPFSVAWTSSEETAVADKRDSSDSFNLLLEEKPRTTVSFLIKRRDGFTCKLLRKAMNAEERQFRATAFAEGPFGGLHSLSSYGTVVLVAGGVGITHPMSYLHEFVEGFAARTTAVRKVSLIWVIRSIDHLSWIHPWIESLFDHPSLRCKPQHPCQSQGLSISIHVYVTDAESSGEEYMSDESPWALTAPPSVTVSIGFGKPCFGHIIETEKESQIGAMAVSMCGPGGMGDDVRQSVRMAQGSKTVDLYEETFTW</sequence>
<accession>A0ABR4JY69</accession>
<evidence type="ECO:0000256" key="6">
    <source>
        <dbReference type="ARBA" id="ARBA00022692"/>
    </source>
</evidence>
<dbReference type="PANTHER" id="PTHR32361:SF27">
    <property type="entry name" value="FAD-BINDING FR-TYPE DOMAIN-CONTAINING PROTEIN-RELATED"/>
    <property type="match status" value="1"/>
</dbReference>
<comment type="catalytic activity">
    <reaction evidence="12">
        <text>2 a Fe(II)-siderophore + NADP(+) + H(+) = 2 a Fe(III)-siderophore + NADPH</text>
        <dbReference type="Rhea" id="RHEA:28795"/>
        <dbReference type="Rhea" id="RHEA-COMP:11342"/>
        <dbReference type="Rhea" id="RHEA-COMP:11344"/>
        <dbReference type="ChEBI" id="CHEBI:15378"/>
        <dbReference type="ChEBI" id="CHEBI:29033"/>
        <dbReference type="ChEBI" id="CHEBI:29034"/>
        <dbReference type="ChEBI" id="CHEBI:57783"/>
        <dbReference type="ChEBI" id="CHEBI:58349"/>
        <dbReference type="EC" id="1.16.1.9"/>
    </reaction>
</comment>
<keyword evidence="5" id="KW-1003">Cell membrane</keyword>
<evidence type="ECO:0000259" key="14">
    <source>
        <dbReference type="PROSITE" id="PS51384"/>
    </source>
</evidence>
<feature type="transmembrane region" description="Helical" evidence="13">
    <location>
        <begin position="216"/>
        <end position="237"/>
    </location>
</feature>
<dbReference type="Pfam" id="PF08030">
    <property type="entry name" value="NAD_binding_6"/>
    <property type="match status" value="1"/>
</dbReference>
<dbReference type="EC" id="1.16.1.9" evidence="3"/>
<feature type="transmembrane region" description="Helical" evidence="13">
    <location>
        <begin position="110"/>
        <end position="130"/>
    </location>
</feature>
<comment type="similarity">
    <text evidence="2">Belongs to the ferric reductase (FRE) family.</text>
</comment>
<dbReference type="InterPro" id="IPR039261">
    <property type="entry name" value="FNR_nucleotide-bd"/>
</dbReference>
<dbReference type="InterPro" id="IPR017938">
    <property type="entry name" value="Riboflavin_synthase-like_b-brl"/>
</dbReference>
<dbReference type="CDD" id="cd06186">
    <property type="entry name" value="NOX_Duox_like_FAD_NADP"/>
    <property type="match status" value="1"/>
</dbReference>
<dbReference type="Proteomes" id="UP001610446">
    <property type="component" value="Unassembled WGS sequence"/>
</dbReference>
<gene>
    <name evidence="15" type="ORF">BJY01DRAFT_235179</name>
</gene>
<evidence type="ECO:0000256" key="10">
    <source>
        <dbReference type="ARBA" id="ARBA00023065"/>
    </source>
</evidence>
<dbReference type="SUPFAM" id="SSF63380">
    <property type="entry name" value="Riboflavin synthase domain-like"/>
    <property type="match status" value="1"/>
</dbReference>
<evidence type="ECO:0000313" key="15">
    <source>
        <dbReference type="EMBL" id="KAL2844727.1"/>
    </source>
</evidence>
<dbReference type="InterPro" id="IPR013130">
    <property type="entry name" value="Fe3_Rdtase_TM_dom"/>
</dbReference>
<keyword evidence="11 13" id="KW-0472">Membrane</keyword>
<dbReference type="SFLD" id="SFLDG01168">
    <property type="entry name" value="Ferric_reductase_subgroup_(FRE"/>
    <property type="match status" value="1"/>
</dbReference>
<dbReference type="InterPro" id="IPR017927">
    <property type="entry name" value="FAD-bd_FR_type"/>
</dbReference>
<organism evidence="15 16">
    <name type="scientific">Aspergillus pseudoustus</name>
    <dbReference type="NCBI Taxonomy" id="1810923"/>
    <lineage>
        <taxon>Eukaryota</taxon>
        <taxon>Fungi</taxon>
        <taxon>Dikarya</taxon>
        <taxon>Ascomycota</taxon>
        <taxon>Pezizomycotina</taxon>
        <taxon>Eurotiomycetes</taxon>
        <taxon>Eurotiomycetidae</taxon>
        <taxon>Eurotiales</taxon>
        <taxon>Aspergillaceae</taxon>
        <taxon>Aspergillus</taxon>
        <taxon>Aspergillus subgen. Nidulantes</taxon>
    </lineage>
</organism>
<evidence type="ECO:0000256" key="2">
    <source>
        <dbReference type="ARBA" id="ARBA00006278"/>
    </source>
</evidence>
<name>A0ABR4JY69_9EURO</name>
<dbReference type="InterPro" id="IPR051410">
    <property type="entry name" value="Ferric/Cupric_Reductase"/>
</dbReference>
<feature type="transmembrane region" description="Helical" evidence="13">
    <location>
        <begin position="142"/>
        <end position="161"/>
    </location>
</feature>
<evidence type="ECO:0000256" key="8">
    <source>
        <dbReference type="ARBA" id="ARBA00022989"/>
    </source>
</evidence>
<evidence type="ECO:0000256" key="5">
    <source>
        <dbReference type="ARBA" id="ARBA00022475"/>
    </source>
</evidence>
<dbReference type="Pfam" id="PF08022">
    <property type="entry name" value="FAD_binding_8"/>
    <property type="match status" value="1"/>
</dbReference>
<dbReference type="PROSITE" id="PS51384">
    <property type="entry name" value="FAD_FR"/>
    <property type="match status" value="1"/>
</dbReference>
<feature type="transmembrane region" description="Helical" evidence="13">
    <location>
        <begin position="249"/>
        <end position="269"/>
    </location>
</feature>
<dbReference type="Gene3D" id="3.40.50.80">
    <property type="entry name" value="Nucleotide-binding domain of ferredoxin-NADP reductase (FNR) module"/>
    <property type="match status" value="1"/>
</dbReference>
<proteinExistence type="inferred from homology"/>
<keyword evidence="6 13" id="KW-0812">Transmembrane</keyword>
<keyword evidence="4" id="KW-0813">Transport</keyword>
<keyword evidence="7" id="KW-0249">Electron transport</keyword>
<evidence type="ECO:0000256" key="3">
    <source>
        <dbReference type="ARBA" id="ARBA00012668"/>
    </source>
</evidence>
<keyword evidence="9" id="KW-0560">Oxidoreductase</keyword>
<dbReference type="InterPro" id="IPR013121">
    <property type="entry name" value="Fe_red_NAD-bd_6"/>
</dbReference>
<feature type="transmembrane region" description="Helical" evidence="13">
    <location>
        <begin position="182"/>
        <end position="204"/>
    </location>
</feature>
<comment type="subcellular location">
    <subcellularLocation>
        <location evidence="1">Cell membrane</location>
        <topology evidence="1">Multi-pass membrane protein</topology>
    </subcellularLocation>
</comment>
<comment type="caution">
    <text evidence="15">The sequence shown here is derived from an EMBL/GenBank/DDBJ whole genome shotgun (WGS) entry which is preliminary data.</text>
</comment>
<protein>
    <recommendedName>
        <fullName evidence="3">ferric-chelate reductase (NADPH)</fullName>
        <ecNumber evidence="3">1.16.1.9</ecNumber>
    </recommendedName>
</protein>
<dbReference type="SFLD" id="SFLDS00052">
    <property type="entry name" value="Ferric_Reductase_Domain"/>
    <property type="match status" value="1"/>
</dbReference>
<evidence type="ECO:0000256" key="13">
    <source>
        <dbReference type="SAM" id="Phobius"/>
    </source>
</evidence>
<evidence type="ECO:0000256" key="1">
    <source>
        <dbReference type="ARBA" id="ARBA00004651"/>
    </source>
</evidence>
<evidence type="ECO:0000313" key="16">
    <source>
        <dbReference type="Proteomes" id="UP001610446"/>
    </source>
</evidence>
<feature type="domain" description="FAD-binding FR-type" evidence="14">
    <location>
        <begin position="299"/>
        <end position="427"/>
    </location>
</feature>
<dbReference type="EMBL" id="JBFXLU010000078">
    <property type="protein sequence ID" value="KAL2844727.1"/>
    <property type="molecule type" value="Genomic_DNA"/>
</dbReference>
<keyword evidence="8 13" id="KW-1133">Transmembrane helix</keyword>
<dbReference type="SUPFAM" id="SSF52343">
    <property type="entry name" value="Ferredoxin reductase-like, C-terminal NADP-linked domain"/>
    <property type="match status" value="1"/>
</dbReference>
<keyword evidence="16" id="KW-1185">Reference proteome</keyword>
<evidence type="ECO:0000256" key="9">
    <source>
        <dbReference type="ARBA" id="ARBA00023002"/>
    </source>
</evidence>
<feature type="transmembrane region" description="Helical" evidence="13">
    <location>
        <begin position="20"/>
        <end position="45"/>
    </location>
</feature>
<dbReference type="InterPro" id="IPR013112">
    <property type="entry name" value="FAD-bd_8"/>
</dbReference>
<reference evidence="15 16" key="1">
    <citation type="submission" date="2024-07" db="EMBL/GenBank/DDBJ databases">
        <title>Section-level genome sequencing and comparative genomics of Aspergillus sections Usti and Cavernicolus.</title>
        <authorList>
            <consortium name="Lawrence Berkeley National Laboratory"/>
            <person name="Nybo J.L."/>
            <person name="Vesth T.C."/>
            <person name="Theobald S."/>
            <person name="Frisvad J.C."/>
            <person name="Larsen T.O."/>
            <person name="Kjaerboelling I."/>
            <person name="Rothschild-Mancinelli K."/>
            <person name="Lyhne E.K."/>
            <person name="Kogle M.E."/>
            <person name="Barry K."/>
            <person name="Clum A."/>
            <person name="Na H."/>
            <person name="Ledsgaard L."/>
            <person name="Lin J."/>
            <person name="Lipzen A."/>
            <person name="Kuo A."/>
            <person name="Riley R."/>
            <person name="Mondo S."/>
            <person name="Labutti K."/>
            <person name="Haridas S."/>
            <person name="Pangalinan J."/>
            <person name="Salamov A.A."/>
            <person name="Simmons B.A."/>
            <person name="Magnuson J.K."/>
            <person name="Chen J."/>
            <person name="Drula E."/>
            <person name="Henrissat B."/>
            <person name="Wiebenga A."/>
            <person name="Lubbers R.J."/>
            <person name="Gomes A.C."/>
            <person name="Makela M.R."/>
            <person name="Stajich J."/>
            <person name="Grigoriev I.V."/>
            <person name="Mortensen U.H."/>
            <person name="De Vries R.P."/>
            <person name="Baker S.E."/>
            <person name="Andersen M.R."/>
        </authorList>
    </citation>
    <scope>NUCLEOTIDE SEQUENCE [LARGE SCALE GENOMIC DNA]</scope>
    <source>
        <strain evidence="15 16">CBS 123904</strain>
    </source>
</reference>
<keyword evidence="10" id="KW-0406">Ion transport</keyword>
<evidence type="ECO:0000256" key="11">
    <source>
        <dbReference type="ARBA" id="ARBA00023136"/>
    </source>
</evidence>
<evidence type="ECO:0000256" key="4">
    <source>
        <dbReference type="ARBA" id="ARBA00022448"/>
    </source>
</evidence>